<dbReference type="SMART" id="SM00408">
    <property type="entry name" value="IGc2"/>
    <property type="match status" value="5"/>
</dbReference>
<evidence type="ECO:0000256" key="2">
    <source>
        <dbReference type="ARBA" id="ARBA00022692"/>
    </source>
</evidence>
<dbReference type="EMBL" id="PZQS01000007">
    <property type="protein sequence ID" value="PVD27655.1"/>
    <property type="molecule type" value="Genomic_DNA"/>
</dbReference>
<feature type="compositionally biased region" description="Polar residues" evidence="9">
    <location>
        <begin position="1037"/>
        <end position="1050"/>
    </location>
</feature>
<feature type="transmembrane region" description="Helical" evidence="10">
    <location>
        <begin position="859"/>
        <end position="883"/>
    </location>
</feature>
<dbReference type="GO" id="GO:0070593">
    <property type="term" value="P:dendrite self-avoidance"/>
    <property type="evidence" value="ECO:0007669"/>
    <property type="project" value="TreeGrafter"/>
</dbReference>
<evidence type="ECO:0000256" key="4">
    <source>
        <dbReference type="ARBA" id="ARBA00022737"/>
    </source>
</evidence>
<feature type="compositionally biased region" description="Basic and acidic residues" evidence="9">
    <location>
        <begin position="905"/>
        <end position="921"/>
    </location>
</feature>
<dbReference type="SMART" id="SM00409">
    <property type="entry name" value="IG"/>
    <property type="match status" value="5"/>
</dbReference>
<dbReference type="SUPFAM" id="SSF49265">
    <property type="entry name" value="Fibronectin type III"/>
    <property type="match status" value="2"/>
</dbReference>
<evidence type="ECO:0000256" key="6">
    <source>
        <dbReference type="ARBA" id="ARBA00023136"/>
    </source>
</evidence>
<feature type="compositionally biased region" description="Polar residues" evidence="9">
    <location>
        <begin position="1383"/>
        <end position="1392"/>
    </location>
</feature>
<dbReference type="InterPro" id="IPR003961">
    <property type="entry name" value="FN3_dom"/>
</dbReference>
<dbReference type="FunFam" id="2.60.40.10:FF:000008">
    <property type="entry name" value="roundabout homolog 2 isoform X2"/>
    <property type="match status" value="2"/>
</dbReference>
<keyword evidence="2 10" id="KW-0812">Transmembrane</keyword>
<dbReference type="Proteomes" id="UP000245119">
    <property type="component" value="Linkage Group LG7"/>
</dbReference>
<dbReference type="InterPro" id="IPR003598">
    <property type="entry name" value="Ig_sub2"/>
</dbReference>
<comment type="caution">
    <text evidence="13">The sequence shown here is derived from an EMBL/GenBank/DDBJ whole genome shotgun (WGS) entry which is preliminary data.</text>
</comment>
<name>A0A2T7P2J7_POMCA</name>
<comment type="subcellular location">
    <subcellularLocation>
        <location evidence="1">Membrane</location>
        <topology evidence="1">Single-pass membrane protein</topology>
    </subcellularLocation>
</comment>
<dbReference type="PROSITE" id="PS50853">
    <property type="entry name" value="FN3"/>
    <property type="match status" value="3"/>
</dbReference>
<feature type="compositionally biased region" description="Basic and acidic residues" evidence="9">
    <location>
        <begin position="1508"/>
        <end position="1521"/>
    </location>
</feature>
<dbReference type="GO" id="GO:0007156">
    <property type="term" value="P:homophilic cell adhesion via plasma membrane adhesion molecules"/>
    <property type="evidence" value="ECO:0007669"/>
    <property type="project" value="TreeGrafter"/>
</dbReference>
<feature type="region of interest" description="Disordered" evidence="9">
    <location>
        <begin position="1019"/>
        <end position="1095"/>
    </location>
</feature>
<feature type="compositionally biased region" description="Polar residues" evidence="9">
    <location>
        <begin position="1409"/>
        <end position="1423"/>
    </location>
</feature>
<evidence type="ECO:0000256" key="7">
    <source>
        <dbReference type="ARBA" id="ARBA00023157"/>
    </source>
</evidence>
<feature type="domain" description="Fibronectin type-III" evidence="12">
    <location>
        <begin position="656"/>
        <end position="754"/>
    </location>
</feature>
<feature type="compositionally biased region" description="Polar residues" evidence="9">
    <location>
        <begin position="1483"/>
        <end position="1500"/>
    </location>
</feature>
<dbReference type="Gene3D" id="2.60.40.10">
    <property type="entry name" value="Immunoglobulins"/>
    <property type="match status" value="8"/>
</dbReference>
<evidence type="ECO:0000259" key="11">
    <source>
        <dbReference type="PROSITE" id="PS50835"/>
    </source>
</evidence>
<feature type="domain" description="Ig-like" evidence="11">
    <location>
        <begin position="52"/>
        <end position="148"/>
    </location>
</feature>
<protein>
    <submittedName>
        <fullName evidence="13">Uncharacterized protein</fullName>
    </submittedName>
</protein>
<keyword evidence="6 10" id="KW-0472">Membrane</keyword>
<feature type="compositionally biased region" description="Pro residues" evidence="9">
    <location>
        <begin position="1108"/>
        <end position="1118"/>
    </location>
</feature>
<dbReference type="STRING" id="400727.A0A2T7P2J7"/>
<evidence type="ECO:0000256" key="3">
    <source>
        <dbReference type="ARBA" id="ARBA00022729"/>
    </source>
</evidence>
<feature type="domain" description="Ig-like" evidence="11">
    <location>
        <begin position="335"/>
        <end position="425"/>
    </location>
</feature>
<organism evidence="13 14">
    <name type="scientific">Pomacea canaliculata</name>
    <name type="common">Golden apple snail</name>
    <dbReference type="NCBI Taxonomy" id="400727"/>
    <lineage>
        <taxon>Eukaryota</taxon>
        <taxon>Metazoa</taxon>
        <taxon>Spiralia</taxon>
        <taxon>Lophotrochozoa</taxon>
        <taxon>Mollusca</taxon>
        <taxon>Gastropoda</taxon>
        <taxon>Caenogastropoda</taxon>
        <taxon>Architaenioglossa</taxon>
        <taxon>Ampullarioidea</taxon>
        <taxon>Ampullariidae</taxon>
        <taxon>Pomacea</taxon>
    </lineage>
</organism>
<dbReference type="Pfam" id="PF00041">
    <property type="entry name" value="fn3"/>
    <property type="match status" value="2"/>
</dbReference>
<dbReference type="InterPro" id="IPR013106">
    <property type="entry name" value="Ig_V-set"/>
</dbReference>
<evidence type="ECO:0000313" key="14">
    <source>
        <dbReference type="Proteomes" id="UP000245119"/>
    </source>
</evidence>
<feature type="region of interest" description="Disordered" evidence="9">
    <location>
        <begin position="1352"/>
        <end position="1440"/>
    </location>
</feature>
<evidence type="ECO:0000256" key="5">
    <source>
        <dbReference type="ARBA" id="ARBA00022989"/>
    </source>
</evidence>
<proteinExistence type="predicted"/>
<dbReference type="SMART" id="SM00060">
    <property type="entry name" value="FN3"/>
    <property type="match status" value="3"/>
</dbReference>
<feature type="compositionally biased region" description="Basic and acidic residues" evidence="9">
    <location>
        <begin position="1424"/>
        <end position="1435"/>
    </location>
</feature>
<dbReference type="InterPro" id="IPR036179">
    <property type="entry name" value="Ig-like_dom_sf"/>
</dbReference>
<feature type="compositionally biased region" description="Polar residues" evidence="9">
    <location>
        <begin position="1121"/>
        <end position="1133"/>
    </location>
</feature>
<dbReference type="InterPro" id="IPR013783">
    <property type="entry name" value="Ig-like_fold"/>
</dbReference>
<feature type="domain" description="Fibronectin type-III" evidence="12">
    <location>
        <begin position="540"/>
        <end position="635"/>
    </location>
</feature>
<dbReference type="SMART" id="SM00406">
    <property type="entry name" value="IGv"/>
    <property type="match status" value="4"/>
</dbReference>
<feature type="domain" description="Fibronectin type-III" evidence="12">
    <location>
        <begin position="759"/>
        <end position="852"/>
    </location>
</feature>
<dbReference type="PROSITE" id="PS50835">
    <property type="entry name" value="IG_LIKE"/>
    <property type="match status" value="5"/>
</dbReference>
<dbReference type="FunFam" id="2.60.40.10:FF:000189">
    <property type="entry name" value="Neogenin isoform 3"/>
    <property type="match status" value="1"/>
</dbReference>
<keyword evidence="5 10" id="KW-1133">Transmembrane helix</keyword>
<dbReference type="Pfam" id="PF07679">
    <property type="entry name" value="I-set"/>
    <property type="match status" value="3"/>
</dbReference>
<feature type="domain" description="Ig-like" evidence="11">
    <location>
        <begin position="246"/>
        <end position="330"/>
    </location>
</feature>
<dbReference type="CDD" id="cd00063">
    <property type="entry name" value="FN3"/>
    <property type="match status" value="3"/>
</dbReference>
<feature type="region of interest" description="Disordered" evidence="9">
    <location>
        <begin position="1470"/>
        <end position="1539"/>
    </location>
</feature>
<accession>A0A2T7P2J7</accession>
<dbReference type="InterPro" id="IPR007110">
    <property type="entry name" value="Ig-like_dom"/>
</dbReference>
<dbReference type="GO" id="GO:0005886">
    <property type="term" value="C:plasma membrane"/>
    <property type="evidence" value="ECO:0007669"/>
    <property type="project" value="TreeGrafter"/>
</dbReference>
<dbReference type="Pfam" id="PF13927">
    <property type="entry name" value="Ig_3"/>
    <property type="match status" value="2"/>
</dbReference>
<dbReference type="GO" id="GO:0030424">
    <property type="term" value="C:axon"/>
    <property type="evidence" value="ECO:0007669"/>
    <property type="project" value="TreeGrafter"/>
</dbReference>
<feature type="region of interest" description="Disordered" evidence="9">
    <location>
        <begin position="1108"/>
        <end position="1134"/>
    </location>
</feature>
<dbReference type="GO" id="GO:0007411">
    <property type="term" value="P:axon guidance"/>
    <property type="evidence" value="ECO:0007669"/>
    <property type="project" value="TreeGrafter"/>
</dbReference>
<keyword evidence="3" id="KW-0732">Signal</keyword>
<evidence type="ECO:0000259" key="12">
    <source>
        <dbReference type="PROSITE" id="PS50853"/>
    </source>
</evidence>
<dbReference type="PANTHER" id="PTHR10075:SF100">
    <property type="entry name" value="FASCICLIN-2"/>
    <property type="match status" value="1"/>
</dbReference>
<feature type="domain" description="Ig-like" evidence="11">
    <location>
        <begin position="154"/>
        <end position="241"/>
    </location>
</feature>
<dbReference type="OrthoDB" id="428111at2759"/>
<evidence type="ECO:0000256" key="9">
    <source>
        <dbReference type="SAM" id="MobiDB-lite"/>
    </source>
</evidence>
<dbReference type="InterPro" id="IPR013098">
    <property type="entry name" value="Ig_I-set"/>
</dbReference>
<dbReference type="InterPro" id="IPR036116">
    <property type="entry name" value="FN3_sf"/>
</dbReference>
<evidence type="ECO:0000313" key="13">
    <source>
        <dbReference type="EMBL" id="PVD27655.1"/>
    </source>
</evidence>
<keyword evidence="8" id="KW-0393">Immunoglobulin domain</keyword>
<dbReference type="FunFam" id="2.60.40.10:FF:000026">
    <property type="entry name" value="roundabout homolog 2 isoform X1"/>
    <property type="match status" value="1"/>
</dbReference>
<evidence type="ECO:0000256" key="1">
    <source>
        <dbReference type="ARBA" id="ARBA00004167"/>
    </source>
</evidence>
<keyword evidence="14" id="KW-1185">Reference proteome</keyword>
<dbReference type="SUPFAM" id="SSF48726">
    <property type="entry name" value="Immunoglobulin"/>
    <property type="match status" value="5"/>
</dbReference>
<feature type="domain" description="Ig-like" evidence="11">
    <location>
        <begin position="434"/>
        <end position="521"/>
    </location>
</feature>
<evidence type="ECO:0000256" key="8">
    <source>
        <dbReference type="ARBA" id="ARBA00023319"/>
    </source>
</evidence>
<feature type="region of interest" description="Disordered" evidence="9">
    <location>
        <begin position="904"/>
        <end position="936"/>
    </location>
</feature>
<dbReference type="PANTHER" id="PTHR10075">
    <property type="entry name" value="BASIGIN RELATED"/>
    <property type="match status" value="1"/>
</dbReference>
<dbReference type="GO" id="GO:0098632">
    <property type="term" value="F:cell-cell adhesion mediator activity"/>
    <property type="evidence" value="ECO:0007669"/>
    <property type="project" value="TreeGrafter"/>
</dbReference>
<sequence>MSGWRPRIYPRPAGAGAGGVVAVTTVAIVLIVGVVLSAAVRVVATEGDLPNPRIVEHPTDDYVAKNEPAKLNCKAEGDPPPTITWYRNGERVLTAADSPSSHRMLLNSGQLFFLRIIHNKNAKPDVGVYYCNATNIHGSAISNNATLQLAVLRDDFRENPEPVTVAAGDSAAFHCKPPRGEPEPKVLWRKSGTPVAAGGRITATDEGDLLISSVQVTDAGDYTCLALNKGGERESVPATLTVLEKPTFRQAPDDVLATEDDTVELKCSATGDPRPTIQWQKEDGRIPFGRARQLDDGTLWIEKVQVSDDGIYVCMAENVAGTAKAVGRLTVHTMPSFLIKPSNLIVGKGRTATLQCVVTGNPPPTVFWSKGKEQHLMFPNQENGRFSVSEDGTFRIRDVEYQDEGQYVCQALNVLGSEKATATIEVRDDDTRPPPIIIMGPQNQTLELKEVAMLPCQATGDPPPVIRWYKDDRPLLGDDPRITILNSGTLQISDVRTTDTAVYTCKAISETGETSWKASLTAAKQGPFYRTPKPSAFPGPPSKVMVRDITDTSVHLSWQPNQVVGKSPVFNYIVEYFSHETPEGWVRASESVPRESYTVRNLKPETTYVFIVRAQNSFGLSEPSPVSDSVETRERRTSFAINMPREEIEKELGGIVVEIRKGEAVNSSVIQVEWEVVKGMATIEGFIVNYTHIQDMQTKSYGENLSLQVADPYKTSVQIPGLRSYAWYEICILAYARDVRSQCSTSIKVSTKESVSSSPPENIVIHKEDDTIHIRWSPPPKSQQNGDIKGYEVYCMDDDKKHNCSLSADDTTSSVRIQNVDGERTYRIRLAARTGKGVGVWSKTFVIGPEQTNIMKEPWFIGMLISTIGGTLWLALCIFSIWLCRKRKNKKKMAQNGMYSAVPVHKSDDSRSGMGLSRDDAMYSQKDPLGGLSGPTKDMDGGSGMPGGMYSVAGAGTLLPQMKTFYQKPSSATMSVAPYATTTLINTCGSSIGGSMQGKSLQPSCMDATFRPINHAYVHSSASGSGDSCPKPDMRSSDSNTDNSRPNTGHYSYGCPHDILDGLVSPSSDSSSLTTDENGMPIRRSIKGSKQVCPAPGKQPMVNWAELLPPPPEHPPPSDVGSPTDSPMNSLQRHPQACEAQRLDNNRSPISPVSKISACSCPVPHESMVHNMRGMPCYSDTEYTGGPPHGSRYPDYRPYSPKQLNMKTQSAMVQGAGGGSVRVGVGAPGVHGMHLCHMCPQPNYVPTNAGGAGQGMDTMMCPHHHSYHSDLDHFGPRPTGGPVSLHGYRMPPLEGGMGGADPRMLMSDSESMGRHMHMYQGGGGGMGEGPLMDRACQSSLPSLANECIHSPGYRSSRNAESPVSEGLPDYAGESDLDAARTTDCPTPESSVNGEGDGSVSGSMLADWSGQGSDSAAVETSSVKSSEDGHEADGHSSDSSFLTDADFASALARAAELSGMTVVGTTVTDPKAAGTKKYRKHRSATSAARPTSPYSTDSNFSAVVHKPYPKSERKKQLQEQARKYGSRTGTEAEAETESHAAPSHSLFHYPYFSIPGSTCSSPMSVHFGNGEVGHMRGGYPSIRQGSLSVGSCSGEDGEAMSGFGNSGQVGKPASQGSFLPNDAIPVSIKHKTPV</sequence>
<keyword evidence="4" id="KW-0677">Repeat</keyword>
<keyword evidence="7" id="KW-1015">Disulfide bond</keyword>
<reference evidence="13 14" key="1">
    <citation type="submission" date="2018-04" db="EMBL/GenBank/DDBJ databases">
        <title>The genome of golden apple snail Pomacea canaliculata provides insight into stress tolerance and invasive adaptation.</title>
        <authorList>
            <person name="Liu C."/>
            <person name="Liu B."/>
            <person name="Ren Y."/>
            <person name="Zhang Y."/>
            <person name="Wang H."/>
            <person name="Li S."/>
            <person name="Jiang F."/>
            <person name="Yin L."/>
            <person name="Zhang G."/>
            <person name="Qian W."/>
            <person name="Fan W."/>
        </authorList>
    </citation>
    <scope>NUCLEOTIDE SEQUENCE [LARGE SCALE GENOMIC DNA]</scope>
    <source>
        <strain evidence="13">SZHN2017</strain>
        <tissue evidence="13">Muscle</tissue>
    </source>
</reference>
<dbReference type="FunFam" id="2.60.40.10:FF:002430">
    <property type="entry name" value="Uncharacterized protein"/>
    <property type="match status" value="1"/>
</dbReference>
<feature type="compositionally biased region" description="Basic residues" evidence="9">
    <location>
        <begin position="1473"/>
        <end position="1482"/>
    </location>
</feature>
<gene>
    <name evidence="13" type="ORF">C0Q70_12822</name>
</gene>
<feature type="transmembrane region" description="Helical" evidence="10">
    <location>
        <begin position="20"/>
        <end position="44"/>
    </location>
</feature>
<evidence type="ECO:0000256" key="10">
    <source>
        <dbReference type="SAM" id="Phobius"/>
    </source>
</evidence>
<dbReference type="InterPro" id="IPR003599">
    <property type="entry name" value="Ig_sub"/>
</dbReference>